<dbReference type="Proteomes" id="UP000789706">
    <property type="component" value="Unassembled WGS sequence"/>
</dbReference>
<dbReference type="PANTHER" id="PTHR45737">
    <property type="entry name" value="VON WILLEBRAND FACTOR A DOMAIN-CONTAINING PROTEIN 5A"/>
    <property type="match status" value="1"/>
</dbReference>
<protein>
    <submittedName>
        <fullName evidence="1">467_t:CDS:1</fullName>
    </submittedName>
</protein>
<feature type="non-terminal residue" evidence="1">
    <location>
        <position position="1"/>
    </location>
</feature>
<accession>A0A9N9FN01</accession>
<sequence>TKLKFSEETRLNVYTRLRSDATIDIARAIFDTQNNDGSFTLHTSIINCLDINSKDFTKSLKHFVCSEQLRKCDDSLWITAFTIHYIKIVFAEYEKEWPQVIPLASTWVTKQINNSEVEKELYEACEQYLIERGVNYINTHSQEINVVKLEFDEETKKIIHDGLRSGMTIETARTICGTQSNNGSFTLHSSIIKHLKIEHNKFIYSIKRFVSSQNLKECDDSIWFTAFTICYIRIIIAEHESEWDQVINLASSFITKQINNKEVEKELYGACEQYIIEQGINCLNESKSSIVEKDIVKKSERSVVEEDVDNVSKVVLNVEEDIRKTVYNHLRSFATVDVSRKISSGQNDDGSFVLHSSISDHLRISSAKAAIESLKRFVDKQYLRNCDDTLWYTALTVTYFRIVFIEHENEWRQAVDRASAWITKKINDIETENELYKACEQYLIEQGIEAINNHNKEVAVDVIKIEVSEEMRQTVYSGLRNRSNADNVPAICNSQNNDGSFTLHTLITNNLKIQTIDTSLESMKRFVGSQRLRGSDANIWHTAFTITYIKTVLADHEPEWRQFVDRASSWVTNQIKDTALEKELYSACEQYLIHQGCNALNNPAIKVNRKHRSPVPTVLRSSLYGSDGGILSPKDAYLNSELIVVGAACEANRKFKRSCAEEKTKVDVTQARERIVVYASEEVERLFATNVTHSNKDDVLRRAKRAARFLIDEYYKCDDPGCTCCGKDY</sequence>
<organism evidence="1 2">
    <name type="scientific">Diversispora eburnea</name>
    <dbReference type="NCBI Taxonomy" id="1213867"/>
    <lineage>
        <taxon>Eukaryota</taxon>
        <taxon>Fungi</taxon>
        <taxon>Fungi incertae sedis</taxon>
        <taxon>Mucoromycota</taxon>
        <taxon>Glomeromycotina</taxon>
        <taxon>Glomeromycetes</taxon>
        <taxon>Diversisporales</taxon>
        <taxon>Diversisporaceae</taxon>
        <taxon>Diversispora</taxon>
    </lineage>
</organism>
<evidence type="ECO:0000313" key="2">
    <source>
        <dbReference type="Proteomes" id="UP000789706"/>
    </source>
</evidence>
<name>A0A9N9FN01_9GLOM</name>
<dbReference type="EMBL" id="CAJVPK010000737">
    <property type="protein sequence ID" value="CAG8544597.1"/>
    <property type="molecule type" value="Genomic_DNA"/>
</dbReference>
<reference evidence="1" key="1">
    <citation type="submission" date="2021-06" db="EMBL/GenBank/DDBJ databases">
        <authorList>
            <person name="Kallberg Y."/>
            <person name="Tangrot J."/>
            <person name="Rosling A."/>
        </authorList>
    </citation>
    <scope>NUCLEOTIDE SEQUENCE</scope>
    <source>
        <strain evidence="1">AZ414A</strain>
    </source>
</reference>
<dbReference type="PANTHER" id="PTHR45737:SF6">
    <property type="entry name" value="VON WILLEBRAND FACTOR A DOMAIN-CONTAINING PROTEIN 5A"/>
    <property type="match status" value="1"/>
</dbReference>
<proteinExistence type="predicted"/>
<dbReference type="AlphaFoldDB" id="A0A9N9FN01"/>
<dbReference type="OrthoDB" id="2427573at2759"/>
<comment type="caution">
    <text evidence="1">The sequence shown here is derived from an EMBL/GenBank/DDBJ whole genome shotgun (WGS) entry which is preliminary data.</text>
</comment>
<evidence type="ECO:0000313" key="1">
    <source>
        <dbReference type="EMBL" id="CAG8544597.1"/>
    </source>
</evidence>
<keyword evidence="2" id="KW-1185">Reference proteome</keyword>
<gene>
    <name evidence="1" type="ORF">DEBURN_LOCUS6792</name>
</gene>